<keyword evidence="1" id="KW-0812">Transmembrane</keyword>
<comment type="caution">
    <text evidence="2">The sequence shown here is derived from an EMBL/GenBank/DDBJ whole genome shotgun (WGS) entry which is preliminary data.</text>
</comment>
<keyword evidence="1" id="KW-1133">Transmembrane helix</keyword>
<protein>
    <submittedName>
        <fullName evidence="2">Uncharacterized protein</fullName>
    </submittedName>
</protein>
<dbReference type="OrthoDB" id="8139527at2"/>
<feature type="transmembrane region" description="Helical" evidence="1">
    <location>
        <begin position="59"/>
        <end position="82"/>
    </location>
</feature>
<feature type="transmembrane region" description="Helical" evidence="1">
    <location>
        <begin position="21"/>
        <end position="39"/>
    </location>
</feature>
<name>A0A323UJL1_RHOPL</name>
<reference evidence="2 3" key="1">
    <citation type="submission" date="2018-06" db="EMBL/GenBank/DDBJ databases">
        <title>Draft Whole-Genome Sequence of the purple photosynthetic bacterium Rhodospeudomonas palustris XCP.</title>
        <authorList>
            <person name="Rayyan A."/>
            <person name="Meyer T.E."/>
            <person name="Kyndt J.A."/>
        </authorList>
    </citation>
    <scope>NUCLEOTIDE SEQUENCE [LARGE SCALE GENOMIC DNA]</scope>
    <source>
        <strain evidence="2 3">XCP</strain>
    </source>
</reference>
<evidence type="ECO:0000256" key="1">
    <source>
        <dbReference type="SAM" id="Phobius"/>
    </source>
</evidence>
<dbReference type="EMBL" id="QKQS01000013">
    <property type="protein sequence ID" value="PZA12551.1"/>
    <property type="molecule type" value="Genomic_DNA"/>
</dbReference>
<dbReference type="Proteomes" id="UP000248134">
    <property type="component" value="Unassembled WGS sequence"/>
</dbReference>
<proteinExistence type="predicted"/>
<evidence type="ECO:0000313" key="2">
    <source>
        <dbReference type="EMBL" id="PZA12551.1"/>
    </source>
</evidence>
<keyword evidence="1" id="KW-0472">Membrane</keyword>
<organism evidence="2 3">
    <name type="scientific">Rhodopseudomonas palustris</name>
    <dbReference type="NCBI Taxonomy" id="1076"/>
    <lineage>
        <taxon>Bacteria</taxon>
        <taxon>Pseudomonadati</taxon>
        <taxon>Pseudomonadota</taxon>
        <taxon>Alphaproteobacteria</taxon>
        <taxon>Hyphomicrobiales</taxon>
        <taxon>Nitrobacteraceae</taxon>
        <taxon>Rhodopseudomonas</taxon>
    </lineage>
</organism>
<gene>
    <name evidence="2" type="ORF">DNX69_09470</name>
</gene>
<dbReference type="AlphaFoldDB" id="A0A323UJL1"/>
<accession>A0A323UJL1</accession>
<sequence>MRDDRDKRDYERRKWLQVAGHFGMGAAFGALFAGIVLFKNYFGLAGVIATSEAPTLVRIIFVVGVAGSFAFMAAITGFLFLVHED</sequence>
<evidence type="ECO:0000313" key="3">
    <source>
        <dbReference type="Proteomes" id="UP000248134"/>
    </source>
</evidence>